<dbReference type="PROSITE" id="PS50883">
    <property type="entry name" value="EAL"/>
    <property type="match status" value="1"/>
</dbReference>
<accession>A0ABS3M0J7</accession>
<feature type="region of interest" description="Disordered" evidence="1">
    <location>
        <begin position="1"/>
        <end position="23"/>
    </location>
</feature>
<evidence type="ECO:0000256" key="1">
    <source>
        <dbReference type="SAM" id="MobiDB-lite"/>
    </source>
</evidence>
<evidence type="ECO:0000259" key="2">
    <source>
        <dbReference type="PROSITE" id="PS50883"/>
    </source>
</evidence>
<dbReference type="Gene3D" id="3.20.20.450">
    <property type="entry name" value="EAL domain"/>
    <property type="match status" value="1"/>
</dbReference>
<evidence type="ECO:0000313" key="4">
    <source>
        <dbReference type="Proteomes" id="UP000664771"/>
    </source>
</evidence>
<dbReference type="SUPFAM" id="SSF141868">
    <property type="entry name" value="EAL domain-like"/>
    <property type="match status" value="1"/>
</dbReference>
<evidence type="ECO:0000313" key="3">
    <source>
        <dbReference type="EMBL" id="MBO1361655.1"/>
    </source>
</evidence>
<sequence length="263" mass="28008">MKTAHGLTGSSRRRLTRMTSTGSEDRFLSPMLAPRFALDTKTLSGADLHLDIAGLTARSARRKRSDALWASIVESGCSIAARLPAHCRLALPLDSVETPPDDLILHLATSLAATKLDASRLELEFGENTLASENDDLFYALAALHDLGVGLVFAGLGAGVTSLTLLRDRAFTGLLSALKLDRQILLRPHTVAKAEPPLIRAIVRFGADFGLATRADGVDCPETLAFLTDIGCAEGRGTALGHAETVPCFLSTHGFRGKAHDED</sequence>
<keyword evidence="4" id="KW-1185">Reference proteome</keyword>
<dbReference type="InterPro" id="IPR035919">
    <property type="entry name" value="EAL_sf"/>
</dbReference>
<dbReference type="EMBL" id="JAFVMF010000027">
    <property type="protein sequence ID" value="MBO1361655.1"/>
    <property type="molecule type" value="Genomic_DNA"/>
</dbReference>
<name>A0ABS3M0J7_9PROT</name>
<dbReference type="PANTHER" id="PTHR44757:SF2">
    <property type="entry name" value="BIOFILM ARCHITECTURE MAINTENANCE PROTEIN MBAA"/>
    <property type="match status" value="1"/>
</dbReference>
<protein>
    <submittedName>
        <fullName evidence="3">EAL domain-containing protein</fullName>
    </submittedName>
</protein>
<dbReference type="PANTHER" id="PTHR44757">
    <property type="entry name" value="DIGUANYLATE CYCLASE DGCP"/>
    <property type="match status" value="1"/>
</dbReference>
<reference evidence="3 4" key="1">
    <citation type="submission" date="2021-03" db="EMBL/GenBank/DDBJ databases">
        <title>The complete genome sequence of Acetobacter sacchari TBRC 11175.</title>
        <authorList>
            <person name="Charoenyingcharoen P."/>
            <person name="Yukphan P."/>
        </authorList>
    </citation>
    <scope>NUCLEOTIDE SEQUENCE [LARGE SCALE GENOMIC DNA]</scope>
    <source>
        <strain evidence="3 4">TBRC 11175</strain>
    </source>
</reference>
<dbReference type="InterPro" id="IPR001633">
    <property type="entry name" value="EAL_dom"/>
</dbReference>
<dbReference type="RefSeq" id="WP_207883578.1">
    <property type="nucleotide sequence ID" value="NZ_JAFVMF010000027.1"/>
</dbReference>
<dbReference type="SMART" id="SM00052">
    <property type="entry name" value="EAL"/>
    <property type="match status" value="1"/>
</dbReference>
<organism evidence="3 4">
    <name type="scientific">Acetobacter sacchari</name>
    <dbReference type="NCBI Taxonomy" id="2661687"/>
    <lineage>
        <taxon>Bacteria</taxon>
        <taxon>Pseudomonadati</taxon>
        <taxon>Pseudomonadota</taxon>
        <taxon>Alphaproteobacteria</taxon>
        <taxon>Acetobacterales</taxon>
        <taxon>Acetobacteraceae</taxon>
        <taxon>Acetobacter</taxon>
    </lineage>
</organism>
<proteinExistence type="predicted"/>
<gene>
    <name evidence="3" type="ORF">J2D73_17880</name>
</gene>
<feature type="domain" description="EAL" evidence="2">
    <location>
        <begin position="1"/>
        <end position="257"/>
    </location>
</feature>
<dbReference type="InterPro" id="IPR052155">
    <property type="entry name" value="Biofilm_reg_signaling"/>
</dbReference>
<comment type="caution">
    <text evidence="3">The sequence shown here is derived from an EMBL/GenBank/DDBJ whole genome shotgun (WGS) entry which is preliminary data.</text>
</comment>
<dbReference type="Pfam" id="PF00563">
    <property type="entry name" value="EAL"/>
    <property type="match status" value="1"/>
</dbReference>
<feature type="compositionally biased region" description="Low complexity" evidence="1">
    <location>
        <begin position="1"/>
        <end position="10"/>
    </location>
</feature>
<dbReference type="Proteomes" id="UP000664771">
    <property type="component" value="Unassembled WGS sequence"/>
</dbReference>